<dbReference type="Gene3D" id="3.40.50.1240">
    <property type="entry name" value="Phosphoglycerate mutase-like"/>
    <property type="match status" value="1"/>
</dbReference>
<proteinExistence type="predicted"/>
<dbReference type="SMART" id="SM00855">
    <property type="entry name" value="PGAM"/>
    <property type="match status" value="1"/>
</dbReference>
<dbReference type="Pfam" id="PF00300">
    <property type="entry name" value="His_Phos_1"/>
    <property type="match status" value="1"/>
</dbReference>
<gene>
    <name evidence="1" type="ORF">LN736_11885</name>
</gene>
<reference evidence="1" key="1">
    <citation type="submission" date="2021-11" db="EMBL/GenBank/DDBJ databases">
        <authorList>
            <person name="Qingchun L."/>
            <person name="Dong Z."/>
            <person name="Zongwei Q."/>
            <person name="Jia Z."/>
            <person name="Duotao L."/>
        </authorList>
    </citation>
    <scope>NUCLEOTIDE SEQUENCE</scope>
    <source>
        <strain evidence="1">WLY-B-L2</strain>
    </source>
</reference>
<dbReference type="PIRSF" id="PIRSF000709">
    <property type="entry name" value="6PFK_2-Ptase"/>
    <property type="match status" value="1"/>
</dbReference>
<comment type="caution">
    <text evidence="1">The sequence shown here is derived from an EMBL/GenBank/DDBJ whole genome shotgun (WGS) entry which is preliminary data.</text>
</comment>
<evidence type="ECO:0000313" key="1">
    <source>
        <dbReference type="EMBL" id="MCC9295558.1"/>
    </source>
</evidence>
<dbReference type="InterPro" id="IPR029033">
    <property type="entry name" value="His_PPase_superfam"/>
</dbReference>
<name>A0ABS8N6Z3_9CLOT</name>
<dbReference type="RefSeq" id="WP_179977446.1">
    <property type="nucleotide sequence ID" value="NZ_JAJJPB010000015.1"/>
</dbReference>
<dbReference type="PANTHER" id="PTHR48100">
    <property type="entry name" value="BROAD-SPECIFICITY PHOSPHATASE YOR283W-RELATED"/>
    <property type="match status" value="1"/>
</dbReference>
<protein>
    <submittedName>
        <fullName evidence="1">Histidine phosphatase family protein</fullName>
    </submittedName>
</protein>
<accession>A0ABS8N6Z3</accession>
<keyword evidence="2" id="KW-1185">Reference proteome</keyword>
<dbReference type="Proteomes" id="UP001165422">
    <property type="component" value="Unassembled WGS sequence"/>
</dbReference>
<dbReference type="InterPro" id="IPR050275">
    <property type="entry name" value="PGM_Phosphatase"/>
</dbReference>
<dbReference type="SUPFAM" id="SSF53254">
    <property type="entry name" value="Phosphoglycerate mutase-like"/>
    <property type="match status" value="1"/>
</dbReference>
<organism evidence="1 2">
    <name type="scientific">Clostridium aromativorans</name>
    <dbReference type="NCBI Taxonomy" id="2836848"/>
    <lineage>
        <taxon>Bacteria</taxon>
        <taxon>Bacillati</taxon>
        <taxon>Bacillota</taxon>
        <taxon>Clostridia</taxon>
        <taxon>Eubacteriales</taxon>
        <taxon>Clostridiaceae</taxon>
        <taxon>Clostridium</taxon>
    </lineage>
</organism>
<dbReference type="CDD" id="cd07067">
    <property type="entry name" value="HP_PGM_like"/>
    <property type="match status" value="1"/>
</dbReference>
<dbReference type="EMBL" id="JAJJPB010000015">
    <property type="protein sequence ID" value="MCC9295558.1"/>
    <property type="molecule type" value="Genomic_DNA"/>
</dbReference>
<sequence>MNYYRKIYLVRHGSVGNGNEKRYVGNTDLPLCREGILQCKKLQRFFSTIDIERAYLSPLKRCVQTADIILKYKNIDRIMIEEFKEINMGKWEGKTFTYVKKFFPDEFKKRGESIETFVPQGGESFEQLQKRVIPKMMNIIENSTGDIMIITHAGVNRVILCHILSIPLYHIFKIKQNYGCINELCWNDEEKNWVKEKFNLNM</sequence>
<dbReference type="InterPro" id="IPR013078">
    <property type="entry name" value="His_Pase_superF_clade-1"/>
</dbReference>
<dbReference type="PANTHER" id="PTHR48100:SF10">
    <property type="entry name" value="2-CARBOXY-D-ARABINITOL-1-PHOSPHATASE-RELATED"/>
    <property type="match status" value="1"/>
</dbReference>
<evidence type="ECO:0000313" key="2">
    <source>
        <dbReference type="Proteomes" id="UP001165422"/>
    </source>
</evidence>